<comment type="function">
    <text evidence="15">A helicase/nuclease that prepares dsDNA breaks (DSB) for recombinational DNA repair. Binds to DSBs and unwinds DNA via a highly rapid and processive ATP-dependent bidirectional helicase activity. Unwinds dsDNA until it encounters a Chi (crossover hotspot instigator) sequence from the 3' direction. Cuts ssDNA a few nucleotides 3' to the Chi site. The properties and activities of the enzyme are changed at Chi. The Chi-altered holoenzyme produces a long 3'-ssDNA overhang and facilitates RecA-binding to the ssDNA for homologous DNA recombination and repair. Holoenzyme degrades any linearized DNA that is unable to undergo homologous recombination. In the holoenzyme this subunit contributes ATPase, 3'-5' helicase, exonuclease activity and loads RecA onto ssDNA.</text>
</comment>
<feature type="domain" description="UvrD-like helicase ATP-binding" evidence="18">
    <location>
        <begin position="1"/>
        <end position="482"/>
    </location>
</feature>
<evidence type="ECO:0000256" key="3">
    <source>
        <dbReference type="ARBA" id="ARBA00022741"/>
    </source>
</evidence>
<evidence type="ECO:0000256" key="4">
    <source>
        <dbReference type="ARBA" id="ARBA00022763"/>
    </source>
</evidence>
<dbReference type="InterPro" id="IPR011604">
    <property type="entry name" value="PDDEXK-like_dom_sf"/>
</dbReference>
<dbReference type="Pfam" id="PF12705">
    <property type="entry name" value="PDDEXK_1"/>
    <property type="match status" value="1"/>
</dbReference>
<dbReference type="Gene3D" id="1.10.3170.10">
    <property type="entry name" value="Recbcd, chain B, domain 2"/>
    <property type="match status" value="1"/>
</dbReference>
<comment type="caution">
    <text evidence="20">The sequence shown here is derived from an EMBL/GenBank/DDBJ whole genome shotgun (WGS) entry which is preliminary data.</text>
</comment>
<comment type="catalytic activity">
    <reaction evidence="13 15">
        <text>Couples ATP hydrolysis with the unwinding of duplex DNA by translocating in the 3'-5' direction.</text>
        <dbReference type="EC" id="5.6.2.4"/>
    </reaction>
</comment>
<evidence type="ECO:0000256" key="13">
    <source>
        <dbReference type="ARBA" id="ARBA00034617"/>
    </source>
</evidence>
<evidence type="ECO:0000256" key="6">
    <source>
        <dbReference type="ARBA" id="ARBA00022806"/>
    </source>
</evidence>
<keyword evidence="8 15" id="KW-0067">ATP-binding</keyword>
<feature type="binding site" evidence="15">
    <location>
        <position position="1086"/>
    </location>
    <ligand>
        <name>Mg(2+)</name>
        <dbReference type="ChEBI" id="CHEBI:18420"/>
    </ligand>
</feature>
<comment type="cofactor">
    <cofactor evidence="15">
        <name>Mg(2+)</name>
        <dbReference type="ChEBI" id="CHEBI:18420"/>
    </cofactor>
    <text evidence="15">Binds 1 Mg(2+) ion per subunit.</text>
</comment>
<feature type="binding site" evidence="16">
    <location>
        <begin position="22"/>
        <end position="29"/>
    </location>
    <ligand>
        <name>ATP</name>
        <dbReference type="ChEBI" id="CHEBI:30616"/>
    </ligand>
</feature>
<name>A0A6N7QQT8_9GAMM</name>
<keyword evidence="10 15" id="KW-0238">DNA-binding</keyword>
<proteinExistence type="inferred from homology"/>
<dbReference type="GO" id="GO:0003677">
    <property type="term" value="F:DNA binding"/>
    <property type="evidence" value="ECO:0007669"/>
    <property type="project" value="UniProtKB-UniRule"/>
</dbReference>
<dbReference type="EC" id="5.6.2.4" evidence="15"/>
<comment type="similarity">
    <text evidence="15">Belongs to the helicase family. UvrD subfamily.</text>
</comment>
<dbReference type="GO" id="GO:0043138">
    <property type="term" value="F:3'-5' DNA helicase activity"/>
    <property type="evidence" value="ECO:0007669"/>
    <property type="project" value="UniProtKB-UniRule"/>
</dbReference>
<dbReference type="GO" id="GO:0008854">
    <property type="term" value="F:exodeoxyribonuclease V activity"/>
    <property type="evidence" value="ECO:0007669"/>
    <property type="project" value="UniProtKB-EC"/>
</dbReference>
<keyword evidence="5 15" id="KW-0378">Hydrolase</keyword>
<keyword evidence="9 15" id="KW-0460">Magnesium</keyword>
<keyword evidence="1 15" id="KW-0540">Nuclease</keyword>
<evidence type="ECO:0000259" key="18">
    <source>
        <dbReference type="PROSITE" id="PS51198"/>
    </source>
</evidence>
<dbReference type="HAMAP" id="MF_01485">
    <property type="entry name" value="RecB"/>
    <property type="match status" value="1"/>
</dbReference>
<comment type="catalytic activity">
    <reaction evidence="14 15">
        <text>ATP + H2O = ADP + phosphate + H(+)</text>
        <dbReference type="Rhea" id="RHEA:13065"/>
        <dbReference type="ChEBI" id="CHEBI:15377"/>
        <dbReference type="ChEBI" id="CHEBI:15378"/>
        <dbReference type="ChEBI" id="CHEBI:30616"/>
        <dbReference type="ChEBI" id="CHEBI:43474"/>
        <dbReference type="ChEBI" id="CHEBI:456216"/>
        <dbReference type="EC" id="5.6.2.4"/>
    </reaction>
</comment>
<feature type="domain" description="UvrD-like helicase C-terminal" evidence="19">
    <location>
        <begin position="494"/>
        <end position="780"/>
    </location>
</feature>
<evidence type="ECO:0000256" key="11">
    <source>
        <dbReference type="ARBA" id="ARBA00023204"/>
    </source>
</evidence>
<evidence type="ECO:0000256" key="9">
    <source>
        <dbReference type="ARBA" id="ARBA00022842"/>
    </source>
</evidence>
<keyword evidence="6 15" id="KW-0347">Helicase</keyword>
<evidence type="ECO:0000256" key="14">
    <source>
        <dbReference type="ARBA" id="ARBA00048988"/>
    </source>
</evidence>
<dbReference type="PROSITE" id="PS51217">
    <property type="entry name" value="UVRD_HELICASE_CTER"/>
    <property type="match status" value="1"/>
</dbReference>
<dbReference type="SUPFAM" id="SSF52540">
    <property type="entry name" value="P-loop containing nucleoside triphosphate hydrolases"/>
    <property type="match status" value="1"/>
</dbReference>
<reference evidence="20 21" key="1">
    <citation type="submission" date="2019-11" db="EMBL/GenBank/DDBJ databases">
        <authorList>
            <person name="Zhang X.Y."/>
        </authorList>
    </citation>
    <scope>NUCLEOTIDE SEQUENCE [LARGE SCALE GENOMIC DNA]</scope>
    <source>
        <strain evidence="20 21">C176</strain>
    </source>
</reference>
<evidence type="ECO:0000259" key="19">
    <source>
        <dbReference type="PROSITE" id="PS51217"/>
    </source>
</evidence>
<dbReference type="PANTHER" id="PTHR11070:SF23">
    <property type="entry name" value="RECBCD ENZYME SUBUNIT RECB"/>
    <property type="match status" value="1"/>
</dbReference>
<dbReference type="AlphaFoldDB" id="A0A6N7QQT8"/>
<dbReference type="SUPFAM" id="SSF52980">
    <property type="entry name" value="Restriction endonuclease-like"/>
    <property type="match status" value="1"/>
</dbReference>
<dbReference type="Pfam" id="PF13538">
    <property type="entry name" value="UvrD_C_2"/>
    <property type="match status" value="1"/>
</dbReference>
<dbReference type="GO" id="GO:0009338">
    <property type="term" value="C:exodeoxyribonuclease V complex"/>
    <property type="evidence" value="ECO:0007669"/>
    <property type="project" value="TreeGrafter"/>
</dbReference>
<evidence type="ECO:0000256" key="12">
    <source>
        <dbReference type="ARBA" id="ARBA00023235"/>
    </source>
</evidence>
<evidence type="ECO:0000256" key="16">
    <source>
        <dbReference type="PROSITE-ProRule" id="PRU00560"/>
    </source>
</evidence>
<dbReference type="Gene3D" id="3.90.320.10">
    <property type="match status" value="1"/>
</dbReference>
<gene>
    <name evidence="15 20" type="primary">recB</name>
    <name evidence="20" type="ORF">GH984_03510</name>
</gene>
<dbReference type="InterPro" id="IPR011335">
    <property type="entry name" value="Restrct_endonuc-II-like"/>
</dbReference>
<comment type="miscellaneous">
    <text evidence="15">In the RecBCD complex, RecB has a slow 3'-5' helicase, an exonuclease activity and loads RecA onto ssDNA, RecD has a fast 5'-3' helicase activity, while RecC stimulates the ATPase and processivity of the RecB helicase and contributes to recognition of the Chi site.</text>
</comment>
<keyword evidence="11 15" id="KW-0234">DNA repair</keyword>
<dbReference type="GO" id="GO:0005829">
    <property type="term" value="C:cytosol"/>
    <property type="evidence" value="ECO:0007669"/>
    <property type="project" value="TreeGrafter"/>
</dbReference>
<evidence type="ECO:0000256" key="2">
    <source>
        <dbReference type="ARBA" id="ARBA00022723"/>
    </source>
</evidence>
<dbReference type="InterPro" id="IPR000212">
    <property type="entry name" value="DNA_helicase_UvrD/REP"/>
</dbReference>
<comment type="domain">
    <text evidence="15">The C-terminal domain has nuclease activity and interacts with RecD. It interacts with RecA, facilitating its loading onto ssDNA.</text>
</comment>
<dbReference type="RefSeq" id="WP_153718834.1">
    <property type="nucleotide sequence ID" value="NZ_WJPP01000002.1"/>
</dbReference>
<feature type="active site" description="For nuclease activity" evidence="15">
    <location>
        <position position="1099"/>
    </location>
</feature>
<comment type="subunit">
    <text evidence="15">Heterotrimer of RecB, RecC and RecD. All subunits contribute to DNA-binding. Interacts with RecA.</text>
</comment>
<dbReference type="InterPro" id="IPR014016">
    <property type="entry name" value="UvrD-like_ATP-bd"/>
</dbReference>
<feature type="binding site" evidence="15">
    <location>
        <position position="968"/>
    </location>
    <ligand>
        <name>Mg(2+)</name>
        <dbReference type="ChEBI" id="CHEBI:18420"/>
    </ligand>
</feature>
<dbReference type="GO" id="GO:0000287">
    <property type="term" value="F:magnesium ion binding"/>
    <property type="evidence" value="ECO:0007669"/>
    <property type="project" value="UniProtKB-UniRule"/>
</dbReference>
<keyword evidence="2 15" id="KW-0479">Metal-binding</keyword>
<dbReference type="InterPro" id="IPR027785">
    <property type="entry name" value="UvrD-like_helicase_C"/>
</dbReference>
<protein>
    <recommendedName>
        <fullName evidence="15">RecBCD enzyme subunit RecB</fullName>
        <ecNumber evidence="15">3.1.11.5</ecNumber>
        <ecNumber evidence="15">5.6.2.4</ecNumber>
    </recommendedName>
    <alternativeName>
        <fullName evidence="15">DNA 3'-5' helicase subunit RecB</fullName>
    </alternativeName>
    <alternativeName>
        <fullName evidence="15">Exonuclease V subunit RecB</fullName>
        <shortName evidence="15">ExoV subunit RecB</shortName>
    </alternativeName>
    <alternativeName>
        <fullName evidence="15">Helicase/nuclease RecBCD subunit RecB</fullName>
    </alternativeName>
</protein>
<feature type="region of interest" description="Nuclease activity, interacts with RecD and RecA" evidence="15">
    <location>
        <begin position="907"/>
        <end position="1198"/>
    </location>
</feature>
<dbReference type="EMBL" id="WJPP01000002">
    <property type="protein sequence ID" value="MRH77763.1"/>
    <property type="molecule type" value="Genomic_DNA"/>
</dbReference>
<organism evidence="20 21">
    <name type="scientific">Spiribacter salilacus</name>
    <dbReference type="NCBI Taxonomy" id="2664894"/>
    <lineage>
        <taxon>Bacteria</taxon>
        <taxon>Pseudomonadati</taxon>
        <taxon>Pseudomonadota</taxon>
        <taxon>Gammaproteobacteria</taxon>
        <taxon>Chromatiales</taxon>
        <taxon>Ectothiorhodospiraceae</taxon>
        <taxon>Spiribacter</taxon>
    </lineage>
</organism>
<dbReference type="PROSITE" id="PS51198">
    <property type="entry name" value="UVRD_HELICASE_ATP_BIND"/>
    <property type="match status" value="1"/>
</dbReference>
<dbReference type="InterPro" id="IPR038726">
    <property type="entry name" value="PDDEXK_AddAB-type"/>
</dbReference>
<comment type="catalytic activity">
    <reaction evidence="15">
        <text>Exonucleolytic cleavage (in the presence of ATP) in either 5'- to 3'- or 3'- to 5'-direction to yield 5'-phosphooligonucleotides.</text>
        <dbReference type="EC" id="3.1.11.5"/>
    </reaction>
</comment>
<dbReference type="GO" id="GO:0000724">
    <property type="term" value="P:double-strand break repair via homologous recombination"/>
    <property type="evidence" value="ECO:0007669"/>
    <property type="project" value="UniProtKB-UniRule"/>
</dbReference>
<evidence type="ECO:0000313" key="20">
    <source>
        <dbReference type="EMBL" id="MRH77763.1"/>
    </source>
</evidence>
<evidence type="ECO:0000313" key="21">
    <source>
        <dbReference type="Proteomes" id="UP000433788"/>
    </source>
</evidence>
<keyword evidence="3 15" id="KW-0547">Nucleotide-binding</keyword>
<evidence type="ECO:0000256" key="10">
    <source>
        <dbReference type="ARBA" id="ARBA00023125"/>
    </source>
</evidence>
<dbReference type="EC" id="3.1.11.5" evidence="15"/>
<dbReference type="PANTHER" id="PTHR11070">
    <property type="entry name" value="UVRD / RECB / PCRA DNA HELICASE FAMILY MEMBER"/>
    <property type="match status" value="1"/>
</dbReference>
<feature type="region of interest" description="DNA-binding and helicase activity, interacts with RecC" evidence="15">
    <location>
        <begin position="1"/>
        <end position="852"/>
    </location>
</feature>
<keyword evidence="4 15" id="KW-0227">DNA damage</keyword>
<dbReference type="Proteomes" id="UP000433788">
    <property type="component" value="Unassembled WGS sequence"/>
</dbReference>
<evidence type="ECO:0000256" key="17">
    <source>
        <dbReference type="SAM" id="MobiDB-lite"/>
    </source>
</evidence>
<evidence type="ECO:0000256" key="8">
    <source>
        <dbReference type="ARBA" id="ARBA00022840"/>
    </source>
</evidence>
<evidence type="ECO:0000256" key="5">
    <source>
        <dbReference type="ARBA" id="ARBA00022801"/>
    </source>
</evidence>
<sequence length="1198" mass="133637">MDKPQPLDPLAVPLTGRHLIEASAGTGKTYTLTALYLRFILGHDPANPSREPLLPPDILVVTFTIAATKELSDRIRGRLTEAAACFAGYATPNPQDAVLNGLLDAYPAGKTREQYAAHLQAAADWMDEAAIYTIHGFCHRMLTQHAFSSGSPFDLTLSPDEALIRDEATADYWREHFYPLSEPALETAGAAVSRKPHAPKLSLDVFRQSLKALMIGDDDLPPAPNEPPTNTLVKQSAQWHSAIQGVRDALEQLDEFNVALEKAWEDGVLKKNSPNQKTWRDKTLPALKAWQAQPDVLLPPEKEPDFSRLTRDTFNNGLRVNQTLPRSIAEHPLPAAVDRFIEVCEALKATSDSLYAHAIQWIDTRIQQTKEQRGLIGYNDMLTRLLDALEKPAAGTYLAQTIREQFPVALIDEFQDTDPEQYGIFRAIYPQTDSPSHSLFLIGDPKQAIYSFRGADLETYLTAADEVSEKCRHTLNRNYRSSAAMVSATNTLFNQSPSAPNQFLQPMIRFYEVEHAEQKTQFEVNGQPHPAMTIWQHLPALNQKDFKNLMAAHCAEQIDYLLNAGASGQTGFMKQGAFKPLQAADIAILVRNHIDADIVRQALQRRGHRSVFLSDRDNVLKTPQAHDVLSWLNAMAQPGSERRVRTAIGTASLNYRWAELHDMFTNDARWETLLEAFWGYSRLWQQRGVLPALRRLIYDHQVAQRLGSQPDGERQLSNILQISEVLQEAAVTLDGPAALIRWLNEQMSQSDQATPADEQILRLESDANLIQVVTIHKSKGLEYPLVFLPLIGGDKQSANDAEQAEALRLLYVATTRAVHACWLGLATVKSLQKTAIGHILGCQSEPDSENLRALLDALAAKDSNIQLKSVPDATPTPTAYAGITTPEETPNRAIAREFKSSPPQAERWWIASYSALIEDGPRAWTPGSAEEDRFIEETQNTAPTTKSDRPKEGIHSLPSGPATGTFMHQLLQGLAEANFPTPEQTDFQRTLRPKLRSRRWQEHDPLITEWLAQLTTTPLSIGTDTPCRLVDFNSGEFIAEFEFLISVAAVRASQIDQLIRQHTVGGVSRPALGEATLHGMLKGYIDLIFVHNDQYFVLDYKSNVLGSSDQDYDPTSLKDAVLRKRYDAQYSLYLLALHRLLRARLGTEYDYNKHIGGAVCLFLRGINHPDHGVFKDQPDRALIEGLDQLLTGEITDVA</sequence>
<evidence type="ECO:0000256" key="15">
    <source>
        <dbReference type="HAMAP-Rule" id="MF_01485"/>
    </source>
</evidence>
<comment type="domain">
    <text evidence="15">The N-terminal DNA-binding domain is a ssDNA-dependent ATPase and has ATP-dependent 3'-5' helicase function. This domain interacts with RecC.</text>
</comment>
<keyword evidence="7 15" id="KW-0269">Exonuclease</keyword>
<dbReference type="InterPro" id="IPR027417">
    <property type="entry name" value="P-loop_NTPase"/>
</dbReference>
<accession>A0A6N7QQT8</accession>
<dbReference type="Pfam" id="PF00580">
    <property type="entry name" value="UvrD-helicase"/>
    <property type="match status" value="1"/>
</dbReference>
<keyword evidence="21" id="KW-1185">Reference proteome</keyword>
<evidence type="ECO:0000256" key="7">
    <source>
        <dbReference type="ARBA" id="ARBA00022839"/>
    </source>
</evidence>
<dbReference type="CDD" id="cd22352">
    <property type="entry name" value="RecB_C-like"/>
    <property type="match status" value="1"/>
</dbReference>
<feature type="region of interest" description="Disordered" evidence="17">
    <location>
        <begin position="936"/>
        <end position="958"/>
    </location>
</feature>
<dbReference type="GO" id="GO:0005524">
    <property type="term" value="F:ATP binding"/>
    <property type="evidence" value="ECO:0007669"/>
    <property type="project" value="UniProtKB-UniRule"/>
</dbReference>
<dbReference type="InterPro" id="IPR014017">
    <property type="entry name" value="DNA_helicase_UvrD-like_C"/>
</dbReference>
<feature type="binding site" evidence="15">
    <location>
        <position position="1099"/>
    </location>
    <ligand>
        <name>Mg(2+)</name>
        <dbReference type="ChEBI" id="CHEBI:18420"/>
    </ligand>
</feature>
<dbReference type="NCBIfam" id="TIGR00609">
    <property type="entry name" value="recB"/>
    <property type="match status" value="1"/>
</dbReference>
<dbReference type="Gene3D" id="3.40.50.300">
    <property type="entry name" value="P-loop containing nucleotide triphosphate hydrolases"/>
    <property type="match status" value="2"/>
</dbReference>
<dbReference type="InterPro" id="IPR004586">
    <property type="entry name" value="RecB"/>
</dbReference>
<dbReference type="Gene3D" id="1.10.486.10">
    <property type="entry name" value="PCRA, domain 4"/>
    <property type="match status" value="1"/>
</dbReference>
<keyword evidence="12 15" id="KW-0413">Isomerase</keyword>
<evidence type="ECO:0000256" key="1">
    <source>
        <dbReference type="ARBA" id="ARBA00022722"/>
    </source>
</evidence>